<accession>A0AAF3JAS0</accession>
<dbReference type="Pfam" id="PF00646">
    <property type="entry name" value="F-box"/>
    <property type="match status" value="1"/>
</dbReference>
<dbReference type="SUPFAM" id="SSF81383">
    <property type="entry name" value="F-box domain"/>
    <property type="match status" value="1"/>
</dbReference>
<evidence type="ECO:0000313" key="3">
    <source>
        <dbReference type="WBParaSite" id="MBELARI_LOCUS7249"/>
    </source>
</evidence>
<sequence>MLENTKNSVSSLKSSFDLKRLPNELLLEIVKFLPPREIFEKILLLSKAFNKLIIENHKHLRDSFPKIPICYLKKLPNKTVSIFYIEKNEVQVIDFEERNKWKWLFYANIQILLIQMNNAKIIQPLIEFFSTISVETVLISSTYTDSAVRLYTEISWVYTFLPSLKNHGLIYFSRVSDYTSIFSLPTKIPFDPTSLPTEFYEPIHLLDPIDAITLRKLLVSYENDEIINISKVSMRIEKMVLEEICDIISNGLKWKFERIRDHYHLLWIDESWENRYDYEEEIGEMNLKVLNGEEEESDSLVRLTISRSSDGVNSTNFQLIKTISSFSSVFSVM</sequence>
<dbReference type="Proteomes" id="UP000887575">
    <property type="component" value="Unassembled WGS sequence"/>
</dbReference>
<feature type="domain" description="F-box" evidence="1">
    <location>
        <begin position="15"/>
        <end position="67"/>
    </location>
</feature>
<dbReference type="AlphaFoldDB" id="A0AAF3JAS0"/>
<evidence type="ECO:0000259" key="1">
    <source>
        <dbReference type="PROSITE" id="PS50181"/>
    </source>
</evidence>
<dbReference type="CDD" id="cd09917">
    <property type="entry name" value="F-box_SF"/>
    <property type="match status" value="1"/>
</dbReference>
<keyword evidence="2" id="KW-1185">Reference proteome</keyword>
<evidence type="ECO:0000313" key="2">
    <source>
        <dbReference type="Proteomes" id="UP000887575"/>
    </source>
</evidence>
<dbReference type="InterPro" id="IPR001810">
    <property type="entry name" value="F-box_dom"/>
</dbReference>
<dbReference type="PROSITE" id="PS50181">
    <property type="entry name" value="FBOX"/>
    <property type="match status" value="1"/>
</dbReference>
<dbReference type="WBParaSite" id="MBELARI_LOCUS7249">
    <property type="protein sequence ID" value="MBELARI_LOCUS7249"/>
    <property type="gene ID" value="MBELARI_LOCUS7249"/>
</dbReference>
<reference evidence="3" key="1">
    <citation type="submission" date="2024-02" db="UniProtKB">
        <authorList>
            <consortium name="WormBaseParasite"/>
        </authorList>
    </citation>
    <scope>IDENTIFICATION</scope>
</reference>
<protein>
    <recommendedName>
        <fullName evidence="1">F-box domain-containing protein</fullName>
    </recommendedName>
</protein>
<dbReference type="InterPro" id="IPR036047">
    <property type="entry name" value="F-box-like_dom_sf"/>
</dbReference>
<name>A0AAF3JAS0_9BILA</name>
<proteinExistence type="predicted"/>
<organism evidence="2 3">
    <name type="scientific">Mesorhabditis belari</name>
    <dbReference type="NCBI Taxonomy" id="2138241"/>
    <lineage>
        <taxon>Eukaryota</taxon>
        <taxon>Metazoa</taxon>
        <taxon>Ecdysozoa</taxon>
        <taxon>Nematoda</taxon>
        <taxon>Chromadorea</taxon>
        <taxon>Rhabditida</taxon>
        <taxon>Rhabditina</taxon>
        <taxon>Rhabditomorpha</taxon>
        <taxon>Rhabditoidea</taxon>
        <taxon>Rhabditidae</taxon>
        <taxon>Mesorhabditinae</taxon>
        <taxon>Mesorhabditis</taxon>
    </lineage>
</organism>